<dbReference type="EMBL" id="CAJVPW010003761">
    <property type="protein sequence ID" value="CAG8529133.1"/>
    <property type="molecule type" value="Genomic_DNA"/>
</dbReference>
<proteinExistence type="predicted"/>
<gene>
    <name evidence="1" type="ORF">SPELUC_LOCUS4285</name>
</gene>
<name>A0ACA9LKN2_9GLOM</name>
<protein>
    <submittedName>
        <fullName evidence="1">2951_t:CDS:1</fullName>
    </submittedName>
</protein>
<evidence type="ECO:0000313" key="1">
    <source>
        <dbReference type="EMBL" id="CAG8529133.1"/>
    </source>
</evidence>
<comment type="caution">
    <text evidence="1">The sequence shown here is derived from an EMBL/GenBank/DDBJ whole genome shotgun (WGS) entry which is preliminary data.</text>
</comment>
<reference evidence="1" key="1">
    <citation type="submission" date="2021-06" db="EMBL/GenBank/DDBJ databases">
        <authorList>
            <person name="Kallberg Y."/>
            <person name="Tangrot J."/>
            <person name="Rosling A."/>
        </authorList>
    </citation>
    <scope>NUCLEOTIDE SEQUENCE</scope>
    <source>
        <strain evidence="1">28 12/20/2015</strain>
    </source>
</reference>
<accession>A0ACA9LKN2</accession>
<organism evidence="1 2">
    <name type="scientific">Cetraspora pellucida</name>
    <dbReference type="NCBI Taxonomy" id="1433469"/>
    <lineage>
        <taxon>Eukaryota</taxon>
        <taxon>Fungi</taxon>
        <taxon>Fungi incertae sedis</taxon>
        <taxon>Mucoromycota</taxon>
        <taxon>Glomeromycotina</taxon>
        <taxon>Glomeromycetes</taxon>
        <taxon>Diversisporales</taxon>
        <taxon>Gigasporaceae</taxon>
        <taxon>Cetraspora</taxon>
    </lineage>
</organism>
<dbReference type="Proteomes" id="UP000789366">
    <property type="component" value="Unassembled WGS sequence"/>
</dbReference>
<feature type="non-terminal residue" evidence="1">
    <location>
        <position position="675"/>
    </location>
</feature>
<keyword evidence="2" id="KW-1185">Reference proteome</keyword>
<sequence>MSKDESTHSFESSHHVVEIIKNKLHNGKKIDQILLSSNMNYAVTLSLEDQSICEWQFNNVLFEPLHLISIEDLFEDILEEPDVSLEAIANNKLIVMKRPHEFKIFSVATMKKIQIQLCPDVLSEKKDPQCCAFNNYGDLAVNVAETLFNEFHDTIFMFYSKDLRDHCWTSKKSINCGILGEIRTCYLTSDEKIFILDLCGLLTQWNLNTLQFENQYQLEWNRTWMTDALQKQNYIFNNSFTLLATITEIRDPYYLDHVIEEPNLCEKFLIELNSNVDVQKADLYLIKNERIYSVLEGCILVQKFSKQQWIKFLRRKLRDYNEIRSLLSKSQIEIFLQGILDENISKGDNEFMNNEFEDKEVEKTYNGFLVKWEVKTKNKESFILRAFKKYNLILEQWDQVGVEREIHPEHIKGYRFVYRCKLLDNEDLAMITVIGLLVWTVWQKKEIRLRYYKGFPFTSKYLRDKDYKNRYITGIMKKKSEYGQSKFTMKKPYVTELLKNMLDHRENLLPPPDFDAIIPYYKELRMNKSYPFEELLDDYLEDKITLILYGQQLLRSLLNNKSYSMAENLYKQCMKINIEEEKVNFLANIKLLEIISFSLVDLSQKFPDILKEFLSYTSFTIIPSESEDLVIGNFSSSHLQNHRKYSQPFEITFINNTFNFYQKIKLPSLNFLTSR</sequence>
<evidence type="ECO:0000313" key="2">
    <source>
        <dbReference type="Proteomes" id="UP000789366"/>
    </source>
</evidence>